<dbReference type="Gene3D" id="3.20.20.70">
    <property type="entry name" value="Aldolase class I"/>
    <property type="match status" value="1"/>
</dbReference>
<dbReference type="STRING" id="1293890.TALK_02095"/>
<sequence>MASDISVWPKVPNAPLHWQLQGDIDVGAKIRVVDSDLFETPARQVREWRDAGIFPICYINVGAVEDWREDYAQFPSEVIGNPYWGWDGENWLDIGRFERFSDVILARFDLCRDKGFLGIEPDNIDAYEADYSNKETGFNLTREDQIRYVSWLIDQAHARGLAIGQKNAAELVPELVGRMDFALLESAYHLGFMDEFSPYRDVKKPVFAVEYIEEGADPKQFCPKAGEYGFQGVVAGLELDGKPENCP</sequence>
<feature type="domain" description="Glycoside-hydrolase family GH114 TIM-barrel" evidence="1">
    <location>
        <begin position="17"/>
        <end position="240"/>
    </location>
</feature>
<dbReference type="InterPro" id="IPR004352">
    <property type="entry name" value="GH114_TIM-barrel"/>
</dbReference>
<gene>
    <name evidence="2" type="ORF">TALK_02095</name>
</gene>
<keyword evidence="3" id="KW-1185">Reference proteome</keyword>
<dbReference type="Pfam" id="PF03537">
    <property type="entry name" value="Glyco_hydro_114"/>
    <property type="match status" value="1"/>
</dbReference>
<dbReference type="AlphaFoldDB" id="A0A1Y2LGZ9"/>
<comment type="caution">
    <text evidence="2">The sequence shown here is derived from an EMBL/GenBank/DDBJ whole genome shotgun (WGS) entry which is preliminary data.</text>
</comment>
<dbReference type="InterPro" id="IPR017853">
    <property type="entry name" value="GH"/>
</dbReference>
<organism evidence="2 3">
    <name type="scientific">Thalassospira alkalitolerans</name>
    <dbReference type="NCBI Taxonomy" id="1293890"/>
    <lineage>
        <taxon>Bacteria</taxon>
        <taxon>Pseudomonadati</taxon>
        <taxon>Pseudomonadota</taxon>
        <taxon>Alphaproteobacteria</taxon>
        <taxon>Rhodospirillales</taxon>
        <taxon>Thalassospiraceae</taxon>
        <taxon>Thalassospira</taxon>
    </lineage>
</organism>
<dbReference type="PANTHER" id="PTHR35273">
    <property type="entry name" value="ALPHA-1,4 POLYGALACTOSAMINIDASE, PUTATIVE (AFU_ORTHOLOGUE AFUA_3G07890)-RELATED"/>
    <property type="match status" value="1"/>
</dbReference>
<name>A0A1Y2LGZ9_9PROT</name>
<dbReference type="InterPro" id="IPR013785">
    <property type="entry name" value="Aldolase_TIM"/>
</dbReference>
<evidence type="ECO:0000313" key="3">
    <source>
        <dbReference type="Proteomes" id="UP000193396"/>
    </source>
</evidence>
<dbReference type="SUPFAM" id="SSF51445">
    <property type="entry name" value="(Trans)glycosidases"/>
    <property type="match status" value="1"/>
</dbReference>
<proteinExistence type="predicted"/>
<dbReference type="PANTHER" id="PTHR35273:SF2">
    <property type="entry name" value="ALPHA-GALACTOSIDASE"/>
    <property type="match status" value="1"/>
</dbReference>
<dbReference type="InterPro" id="IPR016062">
    <property type="entry name" value="TM1410-rel"/>
</dbReference>
<evidence type="ECO:0000313" key="2">
    <source>
        <dbReference type="EMBL" id="OSQ50487.1"/>
    </source>
</evidence>
<dbReference type="PRINTS" id="PR01545">
    <property type="entry name" value="THEMAYE10DUF"/>
</dbReference>
<protein>
    <recommendedName>
        <fullName evidence="1">Glycoside-hydrolase family GH114 TIM-barrel domain-containing protein</fullName>
    </recommendedName>
</protein>
<dbReference type="EMBL" id="JFKB01000001">
    <property type="protein sequence ID" value="OSQ50487.1"/>
    <property type="molecule type" value="Genomic_DNA"/>
</dbReference>
<evidence type="ECO:0000259" key="1">
    <source>
        <dbReference type="Pfam" id="PF03537"/>
    </source>
</evidence>
<accession>A0A1Y2LGZ9</accession>
<reference evidence="2 3" key="1">
    <citation type="submission" date="2014-03" db="EMBL/GenBank/DDBJ databases">
        <title>The draft genome sequence of Thalassospira alkalitolerans JCM 18968.</title>
        <authorList>
            <person name="Lai Q."/>
            <person name="Shao Z."/>
        </authorList>
    </citation>
    <scope>NUCLEOTIDE SEQUENCE [LARGE SCALE GENOMIC DNA]</scope>
    <source>
        <strain evidence="2 3">JCM 18968</strain>
    </source>
</reference>
<dbReference type="Proteomes" id="UP000193396">
    <property type="component" value="Unassembled WGS sequence"/>
</dbReference>